<evidence type="ECO:0000313" key="9">
    <source>
        <dbReference type="Proteomes" id="UP000551327"/>
    </source>
</evidence>
<evidence type="ECO:0000256" key="6">
    <source>
        <dbReference type="ARBA" id="ARBA00038001"/>
    </source>
</evidence>
<dbReference type="GO" id="GO:0046872">
    <property type="term" value="F:metal ion binding"/>
    <property type="evidence" value="ECO:0007669"/>
    <property type="project" value="UniProtKB-KW"/>
</dbReference>
<proteinExistence type="inferred from homology"/>
<dbReference type="GO" id="GO:0051537">
    <property type="term" value="F:2 iron, 2 sulfur cluster binding"/>
    <property type="evidence" value="ECO:0007669"/>
    <property type="project" value="UniProtKB-KW"/>
</dbReference>
<comment type="cofactor">
    <cofactor evidence="5">
        <name>[2Fe-2S] cluster</name>
        <dbReference type="ChEBI" id="CHEBI:190135"/>
    </cofactor>
</comment>
<dbReference type="EMBL" id="JACLAX010000001">
    <property type="protein sequence ID" value="MBC2667659.1"/>
    <property type="molecule type" value="Genomic_DNA"/>
</dbReference>
<evidence type="ECO:0000256" key="5">
    <source>
        <dbReference type="ARBA" id="ARBA00034078"/>
    </source>
</evidence>
<dbReference type="CDD" id="cd03528">
    <property type="entry name" value="Rieske_RO_ferredoxin"/>
    <property type="match status" value="1"/>
</dbReference>
<evidence type="ECO:0000313" key="8">
    <source>
        <dbReference type="EMBL" id="MBC2667659.1"/>
    </source>
</evidence>
<keyword evidence="2" id="KW-0479">Metal-binding</keyword>
<evidence type="ECO:0000256" key="4">
    <source>
        <dbReference type="ARBA" id="ARBA00023014"/>
    </source>
</evidence>
<dbReference type="AlphaFoldDB" id="A0A7X1FVJ1"/>
<keyword evidence="3" id="KW-0408">Iron</keyword>
<dbReference type="Proteomes" id="UP000551327">
    <property type="component" value="Unassembled WGS sequence"/>
</dbReference>
<evidence type="ECO:0000256" key="3">
    <source>
        <dbReference type="ARBA" id="ARBA00023004"/>
    </source>
</evidence>
<reference evidence="8 9" key="1">
    <citation type="submission" date="2020-08" db="EMBL/GenBank/DDBJ databases">
        <title>The genome sequence of type strain Novosphingobium piscinae KCTC 42194.</title>
        <authorList>
            <person name="Liu Y."/>
        </authorList>
    </citation>
    <scope>NUCLEOTIDE SEQUENCE [LARGE SCALE GENOMIC DNA]</scope>
    <source>
        <strain evidence="8 9">KCTC 42194</strain>
    </source>
</reference>
<dbReference type="RefSeq" id="WP_185677543.1">
    <property type="nucleotide sequence ID" value="NZ_JACLAX010000001.1"/>
</dbReference>
<comment type="caution">
    <text evidence="8">The sequence shown here is derived from an EMBL/GenBank/DDBJ whole genome shotgun (WGS) entry which is preliminary data.</text>
</comment>
<evidence type="ECO:0000256" key="1">
    <source>
        <dbReference type="ARBA" id="ARBA00022714"/>
    </source>
</evidence>
<organism evidence="8 9">
    <name type="scientific">Novosphingobium piscinae</name>
    <dbReference type="NCBI Taxonomy" id="1507448"/>
    <lineage>
        <taxon>Bacteria</taxon>
        <taxon>Pseudomonadati</taxon>
        <taxon>Pseudomonadota</taxon>
        <taxon>Alphaproteobacteria</taxon>
        <taxon>Sphingomonadales</taxon>
        <taxon>Sphingomonadaceae</taxon>
        <taxon>Novosphingobium</taxon>
    </lineage>
</organism>
<accession>A0A7X1FVJ1</accession>
<gene>
    <name evidence="8" type="ORF">H7F53_00700</name>
</gene>
<dbReference type="PANTHER" id="PTHR21496">
    <property type="entry name" value="FERREDOXIN-RELATED"/>
    <property type="match status" value="1"/>
</dbReference>
<dbReference type="SUPFAM" id="SSF50022">
    <property type="entry name" value="ISP domain"/>
    <property type="match status" value="1"/>
</dbReference>
<dbReference type="Pfam" id="PF00355">
    <property type="entry name" value="Rieske"/>
    <property type="match status" value="1"/>
</dbReference>
<keyword evidence="4" id="KW-0411">Iron-sulfur</keyword>
<keyword evidence="1" id="KW-0001">2Fe-2S</keyword>
<protein>
    <submittedName>
        <fullName evidence="8">Non-heme iron oxygenase ferredoxin subunit</fullName>
    </submittedName>
</protein>
<sequence length="105" mass="10861">MSRFVPVPGAATLADNAALAVEIDGTAVLVCRSGDSFHAIANQCTHADEPLTCGRIRNGWIACPAHGARFDLASGEVYGPPATEALRTFPVRVTEGVVEVAVSVA</sequence>
<evidence type="ECO:0000259" key="7">
    <source>
        <dbReference type="PROSITE" id="PS51296"/>
    </source>
</evidence>
<keyword evidence="9" id="KW-1185">Reference proteome</keyword>
<dbReference type="PANTHER" id="PTHR21496:SF0">
    <property type="entry name" value="RIESKE DOMAIN-CONTAINING PROTEIN"/>
    <property type="match status" value="1"/>
</dbReference>
<comment type="similarity">
    <text evidence="6">Belongs to the bacterial ring-hydroxylating dioxygenase ferredoxin component family.</text>
</comment>
<feature type="domain" description="Rieske" evidence="7">
    <location>
        <begin position="5"/>
        <end position="100"/>
    </location>
</feature>
<dbReference type="InterPro" id="IPR036922">
    <property type="entry name" value="Rieske_2Fe-2S_sf"/>
</dbReference>
<dbReference type="InterPro" id="IPR017941">
    <property type="entry name" value="Rieske_2Fe-2S"/>
</dbReference>
<dbReference type="PROSITE" id="PS51296">
    <property type="entry name" value="RIESKE"/>
    <property type="match status" value="1"/>
</dbReference>
<name>A0A7X1FVJ1_9SPHN</name>
<evidence type="ECO:0000256" key="2">
    <source>
        <dbReference type="ARBA" id="ARBA00022723"/>
    </source>
</evidence>
<dbReference type="Gene3D" id="2.102.10.10">
    <property type="entry name" value="Rieske [2Fe-2S] iron-sulphur domain"/>
    <property type="match status" value="1"/>
</dbReference>